<keyword evidence="3" id="KW-1185">Reference proteome</keyword>
<proteinExistence type="predicted"/>
<protein>
    <recommendedName>
        <fullName evidence="4">Late embryogenesis abundant protein</fullName>
    </recommendedName>
</protein>
<sequence>MPRFYVVRNFNLTRTYRRQAHKSSVLEAKGVETSREVKKDETSSEKTNERHSSSEQNKKKQVFWMKDPKTGYWIPETHFGGGINVPESRH</sequence>
<evidence type="ECO:0000256" key="1">
    <source>
        <dbReference type="SAM" id="MobiDB-lite"/>
    </source>
</evidence>
<dbReference type="PANTHER" id="PTHR33509:SF21">
    <property type="entry name" value="OS02G0564600 PROTEIN"/>
    <property type="match status" value="1"/>
</dbReference>
<dbReference type="InterPro" id="IPR004926">
    <property type="entry name" value="LEA_3a"/>
</dbReference>
<feature type="compositionally biased region" description="Basic and acidic residues" evidence="1">
    <location>
        <begin position="29"/>
        <end position="58"/>
    </location>
</feature>
<reference evidence="2" key="1">
    <citation type="submission" date="2024-03" db="EMBL/GenBank/DDBJ databases">
        <title>WGS assembly of Saponaria officinalis var. Norfolk2.</title>
        <authorList>
            <person name="Jenkins J."/>
            <person name="Shu S."/>
            <person name="Grimwood J."/>
            <person name="Barry K."/>
            <person name="Goodstein D."/>
            <person name="Schmutz J."/>
            <person name="Leebens-Mack J."/>
            <person name="Osbourn A."/>
        </authorList>
    </citation>
    <scope>NUCLEOTIDE SEQUENCE [LARGE SCALE GENOMIC DNA]</scope>
    <source>
        <strain evidence="2">JIC</strain>
    </source>
</reference>
<evidence type="ECO:0008006" key="4">
    <source>
        <dbReference type="Google" id="ProtNLM"/>
    </source>
</evidence>
<name>A0AAW1L182_SAPOF</name>
<evidence type="ECO:0000313" key="3">
    <source>
        <dbReference type="Proteomes" id="UP001443914"/>
    </source>
</evidence>
<dbReference type="EMBL" id="JBDFQZ010000005">
    <property type="protein sequence ID" value="KAK9726848.1"/>
    <property type="molecule type" value="Genomic_DNA"/>
</dbReference>
<comment type="caution">
    <text evidence="2">The sequence shown here is derived from an EMBL/GenBank/DDBJ whole genome shotgun (WGS) entry which is preliminary data.</text>
</comment>
<dbReference type="Pfam" id="PF03242">
    <property type="entry name" value="LEA_3a"/>
    <property type="match status" value="1"/>
</dbReference>
<accession>A0AAW1L182</accession>
<feature type="region of interest" description="Disordered" evidence="1">
    <location>
        <begin position="19"/>
        <end position="61"/>
    </location>
</feature>
<dbReference type="AlphaFoldDB" id="A0AAW1L182"/>
<dbReference type="Proteomes" id="UP001443914">
    <property type="component" value="Unassembled WGS sequence"/>
</dbReference>
<evidence type="ECO:0000313" key="2">
    <source>
        <dbReference type="EMBL" id="KAK9726848.1"/>
    </source>
</evidence>
<organism evidence="2 3">
    <name type="scientific">Saponaria officinalis</name>
    <name type="common">Common soapwort</name>
    <name type="synonym">Lychnis saponaria</name>
    <dbReference type="NCBI Taxonomy" id="3572"/>
    <lineage>
        <taxon>Eukaryota</taxon>
        <taxon>Viridiplantae</taxon>
        <taxon>Streptophyta</taxon>
        <taxon>Embryophyta</taxon>
        <taxon>Tracheophyta</taxon>
        <taxon>Spermatophyta</taxon>
        <taxon>Magnoliopsida</taxon>
        <taxon>eudicotyledons</taxon>
        <taxon>Gunneridae</taxon>
        <taxon>Pentapetalae</taxon>
        <taxon>Caryophyllales</taxon>
        <taxon>Caryophyllaceae</taxon>
        <taxon>Caryophylleae</taxon>
        <taxon>Saponaria</taxon>
    </lineage>
</organism>
<gene>
    <name evidence="2" type="ORF">RND81_05G241300</name>
</gene>
<dbReference type="PANTHER" id="PTHR33509">
    <property type="entry name" value="LATE EMBRYOGENIS ABUNDANT PROTEIN 2-RELATED"/>
    <property type="match status" value="1"/>
</dbReference>